<dbReference type="SMART" id="SM00642">
    <property type="entry name" value="Aamy"/>
    <property type="match status" value="1"/>
</dbReference>
<dbReference type="InterPro" id="IPR044901">
    <property type="entry name" value="Trehalose_TreZ_E-set_sf"/>
</dbReference>
<keyword evidence="8" id="KW-0119">Carbohydrate metabolism</keyword>
<evidence type="ECO:0000256" key="11">
    <source>
        <dbReference type="ARBA" id="ARBA00033284"/>
    </source>
</evidence>
<keyword evidence="9 14" id="KW-0326">Glycosidase</keyword>
<evidence type="ECO:0000256" key="7">
    <source>
        <dbReference type="ARBA" id="ARBA00022801"/>
    </source>
</evidence>
<dbReference type="Gene3D" id="2.60.40.10">
    <property type="entry name" value="Immunoglobulins"/>
    <property type="match status" value="1"/>
</dbReference>
<evidence type="ECO:0000256" key="14">
    <source>
        <dbReference type="PIRNR" id="PIRNR006337"/>
    </source>
</evidence>
<proteinExistence type="inferred from homology"/>
<evidence type="ECO:0000256" key="10">
    <source>
        <dbReference type="ARBA" id="ARBA00032057"/>
    </source>
</evidence>
<dbReference type="Proteomes" id="UP001430990">
    <property type="component" value="Plasmid pCC829_1"/>
</dbReference>
<dbReference type="RefSeq" id="WP_231145732.1">
    <property type="nucleotide sequence ID" value="NZ_CP088101.1"/>
</dbReference>
<protein>
    <recommendedName>
        <fullName evidence="5 13">Malto-oligosyltrehalose trehalohydrolase</fullName>
        <shortName evidence="14">MTHase</shortName>
        <ecNumber evidence="4 13">3.2.1.141</ecNumber>
    </recommendedName>
    <alternativeName>
        <fullName evidence="11 14">4-alpha-D-((1-&gt;4)-alpha-D-glucano)trehalose trehalohydrolase</fullName>
    </alternativeName>
    <alternativeName>
        <fullName evidence="10 14">Maltooligosyl trehalose trehalohydrolase</fullName>
    </alternativeName>
</protein>
<evidence type="ECO:0000259" key="15">
    <source>
        <dbReference type="SMART" id="SM00642"/>
    </source>
</evidence>
<evidence type="ECO:0000256" key="2">
    <source>
        <dbReference type="ARBA" id="ARBA00005199"/>
    </source>
</evidence>
<evidence type="ECO:0000256" key="12">
    <source>
        <dbReference type="ARBA" id="ARBA00034013"/>
    </source>
</evidence>
<dbReference type="Pfam" id="PF00128">
    <property type="entry name" value="Alpha-amylase"/>
    <property type="match status" value="1"/>
</dbReference>
<organism evidence="16 17">
    <name type="scientific">Bradyrhizobium barranii</name>
    <dbReference type="NCBI Taxonomy" id="2992140"/>
    <lineage>
        <taxon>Bacteria</taxon>
        <taxon>Pseudomonadati</taxon>
        <taxon>Pseudomonadota</taxon>
        <taxon>Alphaproteobacteria</taxon>
        <taxon>Hyphomicrobiales</taxon>
        <taxon>Nitrobacteraceae</taxon>
        <taxon>Bradyrhizobium</taxon>
    </lineage>
</organism>
<evidence type="ECO:0000256" key="6">
    <source>
        <dbReference type="ARBA" id="ARBA00022490"/>
    </source>
</evidence>
<name>A0ABY3R294_9BRAD</name>
<dbReference type="InterPro" id="IPR017853">
    <property type="entry name" value="GH"/>
</dbReference>
<dbReference type="Pfam" id="PF02922">
    <property type="entry name" value="CBM_48"/>
    <property type="match status" value="1"/>
</dbReference>
<sequence length="614" mass="69275">MNEKLGAAGQPRRHGAHITGHGVVFNLWAPSAESVELLESGQAPRRMPRDEQGWYQALSVTAHAGTRYQYRINGKLVVPDPASSFQPDDVGQPSEVINTVALRDFDPYPGRPWAEAVIYELHVGTFSDEGTYAGVEKRLDDLRDLGITAIELMPIHDVPGRHNWGYDGVLLNAPNVCYGRPEDLKRLLRAAHQRNMMVYLDVVYNHFGPQLNYLHSYAENFFTDRHTTGWGPAVNLEGEHGAFVRQFLIDNALMWLRDYGFDGLRFDAVHALKDDSEQHFLVELAETVREQVGRRHVHLMLENEANQASLLERRDGRVTLYDAQWGDDFHNALHVLLTGENEGYYRAFADRPLQHLARSLAEGFAYQGEIFPLHDRPRGERSDHLPPEATIFFAQNHDQVGNRALGERLAKLVSREKLEQAMALLLLSPHIPMLFMGEEAAAETPFLFFADWKGEAADLTREGRRKEFAHFAAFATPEMRDRIPDPCDGGTFAASKLDWQALERSDVSRRFRALTRDLLEIRRANILPLLREGVVGAYAELLDPRDGSIGGLDVQWHTPQGGILQIVTNFAEQAVLRPPLVEGETLWGAEPEEGHLYLHPSDILVRLGRRSAPP</sequence>
<dbReference type="SUPFAM" id="SSF81296">
    <property type="entry name" value="E set domains"/>
    <property type="match status" value="1"/>
</dbReference>
<dbReference type="PIRSF" id="PIRSF006337">
    <property type="entry name" value="Trehalose_TreZ"/>
    <property type="match status" value="1"/>
</dbReference>
<reference evidence="16" key="1">
    <citation type="submission" date="2021-11" db="EMBL/GenBank/DDBJ databases">
        <title>Australian commercial rhizobial inoculants.</title>
        <authorList>
            <person name="Kohlmeier M.G."/>
            <person name="O'Hara G.W."/>
            <person name="Colombi E."/>
            <person name="Ramsay J.P."/>
            <person name="Terpolilli J."/>
        </authorList>
    </citation>
    <scope>NUCLEOTIDE SEQUENCE</scope>
    <source>
        <strain evidence="16">CC829</strain>
        <plasmid evidence="16">pCC829_1</plasmid>
    </source>
</reference>
<gene>
    <name evidence="16" type="primary">treZ</name>
    <name evidence="16" type="ORF">BjapCC829_46510</name>
</gene>
<dbReference type="InterPro" id="IPR006047">
    <property type="entry name" value="GH13_cat_dom"/>
</dbReference>
<feature type="domain" description="Glycosyl hydrolase family 13 catalytic" evidence="15">
    <location>
        <begin position="120"/>
        <end position="461"/>
    </location>
</feature>
<dbReference type="InterPro" id="IPR012768">
    <property type="entry name" value="Trehalose_TreZ"/>
</dbReference>
<dbReference type="EC" id="3.2.1.141" evidence="4 13"/>
<evidence type="ECO:0000256" key="13">
    <source>
        <dbReference type="NCBIfam" id="TIGR02402"/>
    </source>
</evidence>
<dbReference type="InterPro" id="IPR014756">
    <property type="entry name" value="Ig_E-set"/>
</dbReference>
<dbReference type="PANTHER" id="PTHR43651:SF11">
    <property type="entry name" value="MALTO-OLIGOSYLTREHALOSE TREHALOHYDROLASE"/>
    <property type="match status" value="1"/>
</dbReference>
<comment type="catalytic activity">
    <reaction evidence="12 14">
        <text>hydrolysis of (1-&gt;4)-alpha-D-glucosidic linkage in 4-alpha-D-[(1-&gt;4)-alpha-D-glucanosyl]n trehalose to yield trehalose and (1-&gt;4)-alpha-D-glucan.</text>
        <dbReference type="EC" id="3.2.1.141"/>
    </reaction>
</comment>
<evidence type="ECO:0000313" key="17">
    <source>
        <dbReference type="Proteomes" id="UP001430990"/>
    </source>
</evidence>
<evidence type="ECO:0000256" key="4">
    <source>
        <dbReference type="ARBA" id="ARBA00012268"/>
    </source>
</evidence>
<keyword evidence="6" id="KW-0963">Cytoplasm</keyword>
<keyword evidence="7 14" id="KW-0378">Hydrolase</keyword>
<dbReference type="NCBIfam" id="TIGR02402">
    <property type="entry name" value="trehalose_TreZ"/>
    <property type="match status" value="1"/>
</dbReference>
<comment type="similarity">
    <text evidence="3 14">Belongs to the glycosyl hydrolase 13 family.</text>
</comment>
<accession>A0ABY3R294</accession>
<keyword evidence="16" id="KW-0614">Plasmid</keyword>
<comment type="subcellular location">
    <subcellularLocation>
        <location evidence="1">Cytoplasm</location>
    </subcellularLocation>
</comment>
<dbReference type="SUPFAM" id="SSF51445">
    <property type="entry name" value="(Trans)glycosidases"/>
    <property type="match status" value="1"/>
</dbReference>
<dbReference type="CDD" id="cd11325">
    <property type="entry name" value="AmyAc_GTHase"/>
    <property type="match status" value="1"/>
</dbReference>
<dbReference type="Gene3D" id="3.20.20.80">
    <property type="entry name" value="Glycosidases"/>
    <property type="match status" value="1"/>
</dbReference>
<dbReference type="EMBL" id="CP088101">
    <property type="protein sequence ID" value="UFW91869.1"/>
    <property type="molecule type" value="Genomic_DNA"/>
</dbReference>
<dbReference type="Gene3D" id="1.10.10.760">
    <property type="entry name" value="E-set domains of sugar-utilizing enzymes"/>
    <property type="match status" value="1"/>
</dbReference>
<evidence type="ECO:0000256" key="1">
    <source>
        <dbReference type="ARBA" id="ARBA00004496"/>
    </source>
</evidence>
<comment type="pathway">
    <text evidence="2 14">Glycan biosynthesis; trehalose biosynthesis.</text>
</comment>
<dbReference type="InterPro" id="IPR004193">
    <property type="entry name" value="Glyco_hydro_13_N"/>
</dbReference>
<evidence type="ECO:0000256" key="8">
    <source>
        <dbReference type="ARBA" id="ARBA00023277"/>
    </source>
</evidence>
<dbReference type="InterPro" id="IPR013783">
    <property type="entry name" value="Ig-like_fold"/>
</dbReference>
<geneLocation type="plasmid" evidence="16 17">
    <name>pCC829_1</name>
</geneLocation>
<evidence type="ECO:0000256" key="9">
    <source>
        <dbReference type="ARBA" id="ARBA00023295"/>
    </source>
</evidence>
<evidence type="ECO:0000313" key="16">
    <source>
        <dbReference type="EMBL" id="UFW91869.1"/>
    </source>
</evidence>
<dbReference type="PANTHER" id="PTHR43651">
    <property type="entry name" value="1,4-ALPHA-GLUCAN-BRANCHING ENZYME"/>
    <property type="match status" value="1"/>
</dbReference>
<evidence type="ECO:0000256" key="3">
    <source>
        <dbReference type="ARBA" id="ARBA00008061"/>
    </source>
</evidence>
<evidence type="ECO:0000256" key="5">
    <source>
        <dbReference type="ARBA" id="ARBA00015938"/>
    </source>
</evidence>
<keyword evidence="17" id="KW-1185">Reference proteome</keyword>
<dbReference type="CDD" id="cd02853">
    <property type="entry name" value="E_set_MTHase_like_N"/>
    <property type="match status" value="1"/>
</dbReference>